<evidence type="ECO:0000313" key="3">
    <source>
        <dbReference type="Proteomes" id="UP001516472"/>
    </source>
</evidence>
<comment type="caution">
    <text evidence="2">The sequence shown here is derived from an EMBL/GenBank/DDBJ whole genome shotgun (WGS) entry which is preliminary data.</text>
</comment>
<keyword evidence="1" id="KW-1133">Transmembrane helix</keyword>
<evidence type="ECO:0000313" key="2">
    <source>
        <dbReference type="EMBL" id="MBE4746708.1"/>
    </source>
</evidence>
<organism evidence="2 3">
    <name type="scientific">Corallococcus soli</name>
    <dbReference type="NCBI Taxonomy" id="2710757"/>
    <lineage>
        <taxon>Bacteria</taxon>
        <taxon>Pseudomonadati</taxon>
        <taxon>Myxococcota</taxon>
        <taxon>Myxococcia</taxon>
        <taxon>Myxococcales</taxon>
        <taxon>Cystobacterineae</taxon>
        <taxon>Myxococcaceae</taxon>
        <taxon>Corallococcus</taxon>
    </lineage>
</organism>
<keyword evidence="1" id="KW-0472">Membrane</keyword>
<dbReference type="RefSeq" id="WP_193346137.1">
    <property type="nucleotide sequence ID" value="NZ_CBCSIP010000103.1"/>
</dbReference>
<proteinExistence type="predicted"/>
<keyword evidence="3" id="KW-1185">Reference proteome</keyword>
<name>A0ABR9PFL8_9BACT</name>
<keyword evidence="1" id="KW-0812">Transmembrane</keyword>
<accession>A0ABR9PFL8</accession>
<feature type="transmembrane region" description="Helical" evidence="1">
    <location>
        <begin position="12"/>
        <end position="30"/>
    </location>
</feature>
<protein>
    <submittedName>
        <fullName evidence="2">Uncharacterized protein</fullName>
    </submittedName>
</protein>
<dbReference type="Proteomes" id="UP001516472">
    <property type="component" value="Unassembled WGS sequence"/>
</dbReference>
<dbReference type="EMBL" id="JAAIYO010000001">
    <property type="protein sequence ID" value="MBE4746708.1"/>
    <property type="molecule type" value="Genomic_DNA"/>
</dbReference>
<gene>
    <name evidence="2" type="ORF">G4177_00795</name>
</gene>
<evidence type="ECO:0000256" key="1">
    <source>
        <dbReference type="SAM" id="Phobius"/>
    </source>
</evidence>
<reference evidence="2 3" key="1">
    <citation type="submission" date="2020-02" db="EMBL/GenBank/DDBJ databases">
        <authorList>
            <person name="Babadi Z.K."/>
            <person name="Risdian C."/>
            <person name="Ebrahimipour G.H."/>
            <person name="Wink J."/>
        </authorList>
    </citation>
    <scope>NUCLEOTIDE SEQUENCE [LARGE SCALE GENOMIC DNA]</scope>
    <source>
        <strain evidence="2 3">ZKHCc1 1396</strain>
    </source>
</reference>
<sequence length="137" mass="14818">MSRFEQIEAVRVVVEIVGPLALGLISGALYKKFVFPRVLERMKGGLAGMVTSPANRLFQGLTIGMYLGVAASCHASNAPETLAWLQTHLSVQPPPEALRIAFFVATFLCGYNLVGLSASTPEEDGEFHVDPRTGRRS</sequence>